<dbReference type="PRINTS" id="PR00039">
    <property type="entry name" value="HTHLYSR"/>
</dbReference>
<keyword evidence="7" id="KW-1185">Reference proteome</keyword>
<evidence type="ECO:0000256" key="3">
    <source>
        <dbReference type="ARBA" id="ARBA00023125"/>
    </source>
</evidence>
<accession>A0A0C4Y8B7</accession>
<protein>
    <submittedName>
        <fullName evidence="6">Transcriptional regulator, LysR family</fullName>
    </submittedName>
</protein>
<dbReference type="Gene3D" id="1.10.10.10">
    <property type="entry name" value="Winged helix-like DNA-binding domain superfamily/Winged helix DNA-binding domain"/>
    <property type="match status" value="1"/>
</dbReference>
<evidence type="ECO:0000313" key="6">
    <source>
        <dbReference type="EMBL" id="AJG18464.1"/>
    </source>
</evidence>
<evidence type="ECO:0000256" key="4">
    <source>
        <dbReference type="ARBA" id="ARBA00023163"/>
    </source>
</evidence>
<dbReference type="KEGG" id="cbw:RR42_m1057"/>
<dbReference type="STRING" id="68895.RR42_m1057"/>
<dbReference type="RefSeq" id="WP_043344630.1">
    <property type="nucleotide sequence ID" value="NZ_CP010536.1"/>
</dbReference>
<evidence type="ECO:0000259" key="5">
    <source>
        <dbReference type="PROSITE" id="PS50931"/>
    </source>
</evidence>
<dbReference type="PROSITE" id="PS50931">
    <property type="entry name" value="HTH_LYSR"/>
    <property type="match status" value="1"/>
</dbReference>
<dbReference type="Pfam" id="PF03466">
    <property type="entry name" value="LysR_substrate"/>
    <property type="match status" value="1"/>
</dbReference>
<keyword evidence="4" id="KW-0804">Transcription</keyword>
<dbReference type="InterPro" id="IPR000847">
    <property type="entry name" value="LysR_HTH_N"/>
</dbReference>
<dbReference type="GO" id="GO:0005829">
    <property type="term" value="C:cytosol"/>
    <property type="evidence" value="ECO:0007669"/>
    <property type="project" value="TreeGrafter"/>
</dbReference>
<gene>
    <name evidence="6" type="ORF">RR42_m1057</name>
</gene>
<dbReference type="InterPro" id="IPR036390">
    <property type="entry name" value="WH_DNA-bd_sf"/>
</dbReference>
<dbReference type="SUPFAM" id="SSF53850">
    <property type="entry name" value="Periplasmic binding protein-like II"/>
    <property type="match status" value="1"/>
</dbReference>
<evidence type="ECO:0000256" key="2">
    <source>
        <dbReference type="ARBA" id="ARBA00023015"/>
    </source>
</evidence>
<dbReference type="GO" id="GO:0003677">
    <property type="term" value="F:DNA binding"/>
    <property type="evidence" value="ECO:0007669"/>
    <property type="project" value="UniProtKB-KW"/>
</dbReference>
<organism evidence="6 7">
    <name type="scientific">Cupriavidus basilensis</name>
    <dbReference type="NCBI Taxonomy" id="68895"/>
    <lineage>
        <taxon>Bacteria</taxon>
        <taxon>Pseudomonadati</taxon>
        <taxon>Pseudomonadota</taxon>
        <taxon>Betaproteobacteria</taxon>
        <taxon>Burkholderiales</taxon>
        <taxon>Burkholderiaceae</taxon>
        <taxon>Cupriavidus</taxon>
    </lineage>
</organism>
<proteinExistence type="inferred from homology"/>
<dbReference type="InterPro" id="IPR036388">
    <property type="entry name" value="WH-like_DNA-bd_sf"/>
</dbReference>
<dbReference type="Proteomes" id="UP000031843">
    <property type="component" value="Chromosome main"/>
</dbReference>
<feature type="domain" description="HTH lysR-type" evidence="5">
    <location>
        <begin position="17"/>
        <end position="74"/>
    </location>
</feature>
<dbReference type="GO" id="GO:0003700">
    <property type="term" value="F:DNA-binding transcription factor activity"/>
    <property type="evidence" value="ECO:0007669"/>
    <property type="project" value="InterPro"/>
</dbReference>
<dbReference type="OrthoDB" id="8627799at2"/>
<reference evidence="6 7" key="1">
    <citation type="journal article" date="2015" name="Genome Announc.">
        <title>Complete Genome Sequence of Cupriavidus basilensis 4G11, Isolated from the Oak Ridge Field Research Center Site.</title>
        <authorList>
            <person name="Ray J."/>
            <person name="Waters R.J."/>
            <person name="Skerker J.M."/>
            <person name="Kuehl J.V."/>
            <person name="Price M.N."/>
            <person name="Huang J."/>
            <person name="Chakraborty R."/>
            <person name="Arkin A.P."/>
            <person name="Deutschbauer A."/>
        </authorList>
    </citation>
    <scope>NUCLEOTIDE SEQUENCE [LARGE SCALE GENOMIC DNA]</scope>
    <source>
        <strain evidence="6">4G11</strain>
    </source>
</reference>
<dbReference type="EMBL" id="CP010536">
    <property type="protein sequence ID" value="AJG18464.1"/>
    <property type="molecule type" value="Genomic_DNA"/>
</dbReference>
<dbReference type="PANTHER" id="PTHR30419:SF8">
    <property type="entry name" value="NITROGEN ASSIMILATION TRANSCRIPTIONAL ACTIVATOR-RELATED"/>
    <property type="match status" value="1"/>
</dbReference>
<keyword evidence="2" id="KW-0805">Transcription regulation</keyword>
<evidence type="ECO:0000256" key="1">
    <source>
        <dbReference type="ARBA" id="ARBA00009437"/>
    </source>
</evidence>
<sequence length="322" mass="34840">MSSRPTVTLSDVMLRRLKLKPLLIFDRVLQSGSIVRAARELSLTQPAVTKAIQELEEDLEVPLFERTNRGVVPTSYGLLLGERVKSVIAELRYLTDELNSFRSGDTGNVIVGTLISASARLLPRTIALMKTRRPGILVTVREAPTDRLFPALATGELDLVIGRLPESDLPLARMFALTHTALYDTAMCVVVARDNPLAISAGLRLAELAAHPWILPLNESPARLAAERMFLDAGLQVPANLVESLSLLTNIGLMQDLGAIGLMARDVADHFARLGLLAILDLGDIGRFGTIGYSVRTDRAPAPAAAHFIACLREAAALSQAR</sequence>
<evidence type="ECO:0000313" key="7">
    <source>
        <dbReference type="Proteomes" id="UP000031843"/>
    </source>
</evidence>
<dbReference type="Gene3D" id="3.40.190.10">
    <property type="entry name" value="Periplasmic binding protein-like II"/>
    <property type="match status" value="2"/>
</dbReference>
<name>A0A0C4Y8B7_9BURK</name>
<dbReference type="PANTHER" id="PTHR30419">
    <property type="entry name" value="HTH-TYPE TRANSCRIPTIONAL REGULATOR YBHD"/>
    <property type="match status" value="1"/>
</dbReference>
<keyword evidence="3" id="KW-0238">DNA-binding</keyword>
<comment type="similarity">
    <text evidence="1">Belongs to the LysR transcriptional regulatory family.</text>
</comment>
<dbReference type="Pfam" id="PF00126">
    <property type="entry name" value="HTH_1"/>
    <property type="match status" value="1"/>
</dbReference>
<dbReference type="AlphaFoldDB" id="A0A0C4Y8B7"/>
<dbReference type="InterPro" id="IPR005119">
    <property type="entry name" value="LysR_subst-bd"/>
</dbReference>
<dbReference type="SUPFAM" id="SSF46785">
    <property type="entry name" value="Winged helix' DNA-binding domain"/>
    <property type="match status" value="1"/>
</dbReference>
<dbReference type="InterPro" id="IPR050950">
    <property type="entry name" value="HTH-type_LysR_regulators"/>
</dbReference>